<dbReference type="EMBL" id="CAEZUN010000097">
    <property type="protein sequence ID" value="CAB4603684.1"/>
    <property type="molecule type" value="Genomic_DNA"/>
</dbReference>
<name>A0A6J6GX99_9ZZZZ</name>
<gene>
    <name evidence="2" type="ORF">UFOPK1826_00854</name>
</gene>
<accession>A0A6J6GX99</accession>
<evidence type="ECO:0000259" key="1">
    <source>
        <dbReference type="Pfam" id="PF12705"/>
    </source>
</evidence>
<feature type="domain" description="PD-(D/E)XK endonuclease-like" evidence="1">
    <location>
        <begin position="2"/>
        <end position="230"/>
    </location>
</feature>
<dbReference type="Pfam" id="PF12705">
    <property type="entry name" value="PDDEXK_1"/>
    <property type="match status" value="1"/>
</dbReference>
<dbReference type="Gene3D" id="3.90.320.10">
    <property type="match status" value="1"/>
</dbReference>
<sequence>MQFRFVSIEKLPEPPQIHLVKGNFVHKVLELLLTHDSEMRTPEAAREAFEVTKTQYESSVRFIALNLSDDARDAFFKDSRDILNGYYRMENPRNTKVIGLELKLEADFGNFVLGGIIDRLEYDESDQLVISDYKTGKTPSARFGANKMDNMHLYASLCLRVRGELPKKLRLMYLKSSTPIEVEVTTQSNIKCEAAANRTFDQIAESCQSGIFATNKSGLCNFCAFKQWCPAFGGDDSQARIKAPELYPMIPRD</sequence>
<evidence type="ECO:0000313" key="2">
    <source>
        <dbReference type="EMBL" id="CAB4603684.1"/>
    </source>
</evidence>
<organism evidence="2">
    <name type="scientific">freshwater metagenome</name>
    <dbReference type="NCBI Taxonomy" id="449393"/>
    <lineage>
        <taxon>unclassified sequences</taxon>
        <taxon>metagenomes</taxon>
        <taxon>ecological metagenomes</taxon>
    </lineage>
</organism>
<dbReference type="InterPro" id="IPR038726">
    <property type="entry name" value="PDDEXK_AddAB-type"/>
</dbReference>
<protein>
    <submittedName>
        <fullName evidence="2">Unannotated protein</fullName>
    </submittedName>
</protein>
<proteinExistence type="predicted"/>
<dbReference type="InterPro" id="IPR011604">
    <property type="entry name" value="PDDEXK-like_dom_sf"/>
</dbReference>
<reference evidence="2" key="1">
    <citation type="submission" date="2020-05" db="EMBL/GenBank/DDBJ databases">
        <authorList>
            <person name="Chiriac C."/>
            <person name="Salcher M."/>
            <person name="Ghai R."/>
            <person name="Kavagutti S V."/>
        </authorList>
    </citation>
    <scope>NUCLEOTIDE SEQUENCE</scope>
</reference>
<dbReference type="AlphaFoldDB" id="A0A6J6GX99"/>